<dbReference type="InterPro" id="IPR050097">
    <property type="entry name" value="Ferredoxin-NADP_redctase_2"/>
</dbReference>
<dbReference type="GO" id="GO:0016491">
    <property type="term" value="F:oxidoreductase activity"/>
    <property type="evidence" value="ECO:0007669"/>
    <property type="project" value="UniProtKB-KW"/>
</dbReference>
<dbReference type="InterPro" id="IPR036188">
    <property type="entry name" value="FAD/NAD-bd_sf"/>
</dbReference>
<evidence type="ECO:0000313" key="5">
    <source>
        <dbReference type="Proteomes" id="UP000886787"/>
    </source>
</evidence>
<dbReference type="PRINTS" id="PR00469">
    <property type="entry name" value="PNDRDTASEII"/>
</dbReference>
<dbReference type="AlphaFoldDB" id="A0A9D0ZJ27"/>
<dbReference type="Gene3D" id="3.50.50.60">
    <property type="entry name" value="FAD/NAD(P)-binding domain"/>
    <property type="match status" value="2"/>
</dbReference>
<gene>
    <name evidence="4" type="ORF">IAD32_07920</name>
</gene>
<evidence type="ECO:0000259" key="3">
    <source>
        <dbReference type="Pfam" id="PF07992"/>
    </source>
</evidence>
<dbReference type="EMBL" id="DVFW01000042">
    <property type="protein sequence ID" value="HIQ81189.1"/>
    <property type="molecule type" value="Genomic_DNA"/>
</dbReference>
<keyword evidence="1" id="KW-0285">Flavoprotein</keyword>
<proteinExistence type="predicted"/>
<dbReference type="PRINTS" id="PR00368">
    <property type="entry name" value="FADPNR"/>
</dbReference>
<evidence type="ECO:0000256" key="2">
    <source>
        <dbReference type="ARBA" id="ARBA00023002"/>
    </source>
</evidence>
<evidence type="ECO:0000256" key="1">
    <source>
        <dbReference type="ARBA" id="ARBA00022630"/>
    </source>
</evidence>
<feature type="domain" description="FAD/NAD(P)-binding" evidence="3">
    <location>
        <begin position="3"/>
        <end position="288"/>
    </location>
</feature>
<sequence>MLDILIIGAGPAGMSAAIYALRAGKRVAVFDKAMYGGQTVNTYEIENYPGIRRISGTDFAMQLYEQAAALGAQFVFADVAPLCLEGKEKKLMAGEQEYTAKAVIIANGAARRKLECNGEQRLTGRGVSYCATCDGAFFKGKQAIVAGSGNTALEDALYLANICAEVRLLIRGDRIKGEETTAQRLKKKKNVTIIFNESIAEILGENRVEAVRTVHRETGKEQVYHTDAVFVAVGQAPNNEPFRDFVKLDKDGYIIAGEDCKTNMEGVYAAGDTRAKRLRQIVTAAADGAIAAVYAAEYIEKLEF</sequence>
<protein>
    <submittedName>
        <fullName evidence="4">FAD-dependent oxidoreductase</fullName>
    </submittedName>
</protein>
<accession>A0A9D0ZJ27</accession>
<reference evidence="4" key="2">
    <citation type="journal article" date="2021" name="PeerJ">
        <title>Extensive microbial diversity within the chicken gut microbiome revealed by metagenomics and culture.</title>
        <authorList>
            <person name="Gilroy R."/>
            <person name="Ravi A."/>
            <person name="Getino M."/>
            <person name="Pursley I."/>
            <person name="Horton D.L."/>
            <person name="Alikhan N.F."/>
            <person name="Baker D."/>
            <person name="Gharbi K."/>
            <person name="Hall N."/>
            <person name="Watson M."/>
            <person name="Adriaenssens E.M."/>
            <person name="Foster-Nyarko E."/>
            <person name="Jarju S."/>
            <person name="Secka A."/>
            <person name="Antonio M."/>
            <person name="Oren A."/>
            <person name="Chaudhuri R.R."/>
            <person name="La Ragione R."/>
            <person name="Hildebrand F."/>
            <person name="Pallen M.J."/>
        </authorList>
    </citation>
    <scope>NUCLEOTIDE SEQUENCE</scope>
    <source>
        <strain evidence="4">ChiSjej1B19-3389</strain>
    </source>
</reference>
<organism evidence="4 5">
    <name type="scientific">Candidatus Scatavimonas merdigallinarum</name>
    <dbReference type="NCBI Taxonomy" id="2840914"/>
    <lineage>
        <taxon>Bacteria</taxon>
        <taxon>Bacillati</taxon>
        <taxon>Bacillota</taxon>
        <taxon>Clostridia</taxon>
        <taxon>Eubacteriales</taxon>
        <taxon>Oscillospiraceae</taxon>
        <taxon>Oscillospiraceae incertae sedis</taxon>
        <taxon>Candidatus Scatavimonas</taxon>
    </lineage>
</organism>
<dbReference type="InterPro" id="IPR023753">
    <property type="entry name" value="FAD/NAD-binding_dom"/>
</dbReference>
<comment type="caution">
    <text evidence="4">The sequence shown here is derived from an EMBL/GenBank/DDBJ whole genome shotgun (WGS) entry which is preliminary data.</text>
</comment>
<dbReference type="PANTHER" id="PTHR48105">
    <property type="entry name" value="THIOREDOXIN REDUCTASE 1-RELATED-RELATED"/>
    <property type="match status" value="1"/>
</dbReference>
<dbReference type="Pfam" id="PF07992">
    <property type="entry name" value="Pyr_redox_2"/>
    <property type="match status" value="1"/>
</dbReference>
<dbReference type="Proteomes" id="UP000886787">
    <property type="component" value="Unassembled WGS sequence"/>
</dbReference>
<evidence type="ECO:0000313" key="4">
    <source>
        <dbReference type="EMBL" id="HIQ81189.1"/>
    </source>
</evidence>
<keyword evidence="2" id="KW-0560">Oxidoreductase</keyword>
<dbReference type="SUPFAM" id="SSF51905">
    <property type="entry name" value="FAD/NAD(P)-binding domain"/>
    <property type="match status" value="1"/>
</dbReference>
<reference evidence="4" key="1">
    <citation type="submission" date="2020-10" db="EMBL/GenBank/DDBJ databases">
        <authorList>
            <person name="Gilroy R."/>
        </authorList>
    </citation>
    <scope>NUCLEOTIDE SEQUENCE</scope>
    <source>
        <strain evidence="4">ChiSjej1B19-3389</strain>
    </source>
</reference>
<name>A0A9D0ZJ27_9FIRM</name>